<dbReference type="Proteomes" id="UP001258017">
    <property type="component" value="Unassembled WGS sequence"/>
</dbReference>
<sequence>AAHVGEEVSVEKVTSAEKMTSADDLSLESTKIVTEVTTSSPTDRKELVNLSYFSIADFETYSKIWSCWTSLRFYPDGHILVKTTVENTELSQLPFNSAVINLHLLTFRNRLVPVSIGLNYPSEEVNFVFDAILALDKLYTIERFGANEIVVTPVATTCSWLWAIPRRDQFL</sequence>
<accession>A0AAD9R8A4</accession>
<keyword evidence="2" id="KW-1185">Reference proteome</keyword>
<name>A0AAD9R8A4_9HYME</name>
<reference evidence="1" key="2">
    <citation type="journal article" date="2023" name="Commun. Biol.">
        <title>Intrasexual cuticular hydrocarbon dimorphism in a wasp sheds light on hydrocarbon biosynthesis genes in Hymenoptera.</title>
        <authorList>
            <person name="Moris V.C."/>
            <person name="Podsiadlowski L."/>
            <person name="Martin S."/>
            <person name="Oeyen J.P."/>
            <person name="Donath A."/>
            <person name="Petersen M."/>
            <person name="Wilbrandt J."/>
            <person name="Misof B."/>
            <person name="Liedtke D."/>
            <person name="Thamm M."/>
            <person name="Scheiner R."/>
            <person name="Schmitt T."/>
            <person name="Niehuis O."/>
        </authorList>
    </citation>
    <scope>NUCLEOTIDE SEQUENCE</scope>
    <source>
        <strain evidence="1">GBR_01_08_01A</strain>
    </source>
</reference>
<feature type="non-terminal residue" evidence="1">
    <location>
        <position position="1"/>
    </location>
</feature>
<evidence type="ECO:0000313" key="1">
    <source>
        <dbReference type="EMBL" id="KAK2574854.1"/>
    </source>
</evidence>
<comment type="caution">
    <text evidence="1">The sequence shown here is derived from an EMBL/GenBank/DDBJ whole genome shotgun (WGS) entry which is preliminary data.</text>
</comment>
<protein>
    <submittedName>
        <fullName evidence="1">Uncharacterized protein</fullName>
    </submittedName>
</protein>
<evidence type="ECO:0000313" key="2">
    <source>
        <dbReference type="Proteomes" id="UP001258017"/>
    </source>
</evidence>
<dbReference type="AlphaFoldDB" id="A0AAD9R8A4"/>
<organism evidence="1 2">
    <name type="scientific">Odynerus spinipes</name>
    <dbReference type="NCBI Taxonomy" id="1348599"/>
    <lineage>
        <taxon>Eukaryota</taxon>
        <taxon>Metazoa</taxon>
        <taxon>Ecdysozoa</taxon>
        <taxon>Arthropoda</taxon>
        <taxon>Hexapoda</taxon>
        <taxon>Insecta</taxon>
        <taxon>Pterygota</taxon>
        <taxon>Neoptera</taxon>
        <taxon>Endopterygota</taxon>
        <taxon>Hymenoptera</taxon>
        <taxon>Apocrita</taxon>
        <taxon>Aculeata</taxon>
        <taxon>Vespoidea</taxon>
        <taxon>Vespidae</taxon>
        <taxon>Eumeninae</taxon>
        <taxon>Odynerus</taxon>
    </lineage>
</organism>
<dbReference type="EMBL" id="JAIFRP010004639">
    <property type="protein sequence ID" value="KAK2574854.1"/>
    <property type="molecule type" value="Genomic_DNA"/>
</dbReference>
<proteinExistence type="predicted"/>
<gene>
    <name evidence="1" type="ORF">KPH14_013060</name>
</gene>
<reference evidence="1" key="1">
    <citation type="submission" date="2021-08" db="EMBL/GenBank/DDBJ databases">
        <authorList>
            <person name="Misof B."/>
            <person name="Oliver O."/>
            <person name="Podsiadlowski L."/>
            <person name="Donath A."/>
            <person name="Peters R."/>
            <person name="Mayer C."/>
            <person name="Rust J."/>
            <person name="Gunkel S."/>
            <person name="Lesny P."/>
            <person name="Martin S."/>
            <person name="Oeyen J.P."/>
            <person name="Petersen M."/>
            <person name="Panagiotis P."/>
            <person name="Wilbrandt J."/>
            <person name="Tanja T."/>
        </authorList>
    </citation>
    <scope>NUCLEOTIDE SEQUENCE</scope>
    <source>
        <strain evidence="1">GBR_01_08_01A</strain>
        <tissue evidence="1">Thorax + abdomen</tissue>
    </source>
</reference>